<keyword evidence="4 6" id="KW-1133">Transmembrane helix</keyword>
<evidence type="ECO:0000256" key="3">
    <source>
        <dbReference type="ARBA" id="ARBA00022692"/>
    </source>
</evidence>
<feature type="transmembrane region" description="Helical" evidence="6">
    <location>
        <begin position="136"/>
        <end position="158"/>
    </location>
</feature>
<feature type="domain" description="VTT" evidence="7">
    <location>
        <begin position="37"/>
        <end position="156"/>
    </location>
</feature>
<feature type="transmembrane region" description="Helical" evidence="6">
    <location>
        <begin position="38"/>
        <end position="65"/>
    </location>
</feature>
<evidence type="ECO:0000256" key="2">
    <source>
        <dbReference type="ARBA" id="ARBA00022475"/>
    </source>
</evidence>
<dbReference type="Proteomes" id="UP000025061">
    <property type="component" value="Unassembled WGS sequence"/>
</dbReference>
<dbReference type="GO" id="GO:0005886">
    <property type="term" value="C:plasma membrane"/>
    <property type="evidence" value="ECO:0007669"/>
    <property type="project" value="UniProtKB-SubCell"/>
</dbReference>
<dbReference type="InterPro" id="IPR051311">
    <property type="entry name" value="DedA_domain"/>
</dbReference>
<dbReference type="PATRIC" id="fig|1280951.3.peg.1182"/>
<dbReference type="InterPro" id="IPR032816">
    <property type="entry name" value="VTT_dom"/>
</dbReference>
<gene>
    <name evidence="8" type="ORF">HHI_05854</name>
</gene>
<evidence type="ECO:0000313" key="9">
    <source>
        <dbReference type="Proteomes" id="UP000025061"/>
    </source>
</evidence>
<dbReference type="AlphaFoldDB" id="A0A059FWT3"/>
<dbReference type="RefSeq" id="WP_049755121.1">
    <property type="nucleotide sequence ID" value="NZ_ARYI01000004.1"/>
</dbReference>
<feature type="transmembrane region" description="Helical" evidence="6">
    <location>
        <begin position="178"/>
        <end position="203"/>
    </location>
</feature>
<evidence type="ECO:0000259" key="7">
    <source>
        <dbReference type="Pfam" id="PF09335"/>
    </source>
</evidence>
<evidence type="ECO:0000313" key="8">
    <source>
        <dbReference type="EMBL" id="KCZ95170.1"/>
    </source>
</evidence>
<comment type="subcellular location">
    <subcellularLocation>
        <location evidence="1">Cell membrane</location>
        <topology evidence="1">Multi-pass membrane protein</topology>
    </subcellularLocation>
</comment>
<keyword evidence="2" id="KW-1003">Cell membrane</keyword>
<sequence>MLIWPWNNMSVSLLLTLFLGAFFDATLGFCFFVFGEAFFLMAGGLLFSEGAIWAVAAVFAGAYAADQIGYLTGRQMRPWFNRFALAKRSRRAALRKTRRLLARHGIKAVAVSRLLGPIAWFMPPVCGSAGMAWQRFAVGSALGVTLGVGMFVAIGYAAAWGAARGDVDVEAFIAAHKWALLAGGQVVFLIAGVISHFVGSALFRRV</sequence>
<evidence type="ECO:0000256" key="4">
    <source>
        <dbReference type="ARBA" id="ARBA00022989"/>
    </source>
</evidence>
<evidence type="ECO:0000256" key="1">
    <source>
        <dbReference type="ARBA" id="ARBA00004651"/>
    </source>
</evidence>
<protein>
    <recommendedName>
        <fullName evidence="7">VTT domain-containing protein</fullName>
    </recommendedName>
</protein>
<proteinExistence type="predicted"/>
<dbReference type="PANTHER" id="PTHR42709">
    <property type="entry name" value="ALKALINE PHOSPHATASE LIKE PROTEIN"/>
    <property type="match status" value="1"/>
</dbReference>
<keyword evidence="3 6" id="KW-0812">Transmembrane</keyword>
<reference evidence="8 9" key="1">
    <citation type="submission" date="2013-04" db="EMBL/GenBank/DDBJ databases">
        <title>Hyphomonas hirschiana VP5 Genome Sequencing.</title>
        <authorList>
            <person name="Lai Q."/>
            <person name="Shao Z."/>
        </authorList>
    </citation>
    <scope>NUCLEOTIDE SEQUENCE [LARGE SCALE GENOMIC DNA]</scope>
    <source>
        <strain evidence="8 9">VP5</strain>
    </source>
</reference>
<dbReference type="Pfam" id="PF09335">
    <property type="entry name" value="VTT_dom"/>
    <property type="match status" value="1"/>
</dbReference>
<organism evidence="8 9">
    <name type="scientific">Hyphomonas hirschiana VP5</name>
    <dbReference type="NCBI Taxonomy" id="1280951"/>
    <lineage>
        <taxon>Bacteria</taxon>
        <taxon>Pseudomonadati</taxon>
        <taxon>Pseudomonadota</taxon>
        <taxon>Alphaproteobacteria</taxon>
        <taxon>Hyphomonadales</taxon>
        <taxon>Hyphomonadaceae</taxon>
        <taxon>Hyphomonas</taxon>
    </lineage>
</organism>
<accession>A0A059FWT3</accession>
<name>A0A059FWT3_9PROT</name>
<evidence type="ECO:0000256" key="6">
    <source>
        <dbReference type="SAM" id="Phobius"/>
    </source>
</evidence>
<evidence type="ECO:0000256" key="5">
    <source>
        <dbReference type="ARBA" id="ARBA00023136"/>
    </source>
</evidence>
<comment type="caution">
    <text evidence="8">The sequence shown here is derived from an EMBL/GenBank/DDBJ whole genome shotgun (WGS) entry which is preliminary data.</text>
</comment>
<keyword evidence="5 6" id="KW-0472">Membrane</keyword>
<dbReference type="PANTHER" id="PTHR42709:SF6">
    <property type="entry name" value="UNDECAPRENYL PHOSPHATE TRANSPORTER A"/>
    <property type="match status" value="1"/>
</dbReference>
<dbReference type="EMBL" id="ARYI01000004">
    <property type="protein sequence ID" value="KCZ95170.1"/>
    <property type="molecule type" value="Genomic_DNA"/>
</dbReference>
<keyword evidence="9" id="KW-1185">Reference proteome</keyword>